<feature type="compositionally biased region" description="Basic and acidic residues" evidence="1">
    <location>
        <begin position="24"/>
        <end position="34"/>
    </location>
</feature>
<feature type="compositionally biased region" description="Low complexity" evidence="1">
    <location>
        <begin position="88"/>
        <end position="100"/>
    </location>
</feature>
<keyword evidence="3" id="KW-1185">Reference proteome</keyword>
<gene>
    <name evidence="2" type="ORF">ACH61_02948</name>
</gene>
<proteinExistence type="predicted"/>
<protein>
    <submittedName>
        <fullName evidence="2">Uncharacterized protein</fullName>
    </submittedName>
</protein>
<feature type="region of interest" description="Disordered" evidence="1">
    <location>
        <begin position="1"/>
        <end position="36"/>
    </location>
</feature>
<evidence type="ECO:0000313" key="3">
    <source>
        <dbReference type="Proteomes" id="UP000076717"/>
    </source>
</evidence>
<feature type="region of interest" description="Disordered" evidence="1">
    <location>
        <begin position="88"/>
        <end position="108"/>
    </location>
</feature>
<sequence length="108" mass="11196">MTARPPGLRRSREPGRGPGADVDGSEHDAVKNEGRMSIPIPIRAGWRASSRILPSFLTPSASNSASNSAAQVSATEVARTIAVSVVRNRSSAAASDSSSRIDCFTASS</sequence>
<reference evidence="2 3" key="1">
    <citation type="submission" date="2015-08" db="EMBL/GenBank/DDBJ databases">
        <title>Draft Genome Sequence of Rathayibacter sp. Strain VKM Ac-2596 Isolated from Leaf Gall Induced by Plant-Parasitic Nematodes.</title>
        <authorList>
            <person name="Vasilenko O.V."/>
            <person name="Starodumova I.P."/>
            <person name="Tarlachkov S.V."/>
            <person name="Dorofeeva L.V."/>
            <person name="Evtushenko L.I."/>
        </authorList>
    </citation>
    <scope>NUCLEOTIDE SEQUENCE [LARGE SCALE GENOMIC DNA]</scope>
    <source>
        <strain evidence="2 3">VKM Ac-2596</strain>
    </source>
</reference>
<dbReference type="Proteomes" id="UP000076717">
    <property type="component" value="Unassembled WGS sequence"/>
</dbReference>
<dbReference type="EMBL" id="LIIN01000166">
    <property type="protein sequence ID" value="KZX19953.1"/>
    <property type="molecule type" value="Genomic_DNA"/>
</dbReference>
<name>A0A162F757_9MICO</name>
<organism evidence="2 3">
    <name type="scientific">Rathayibacter tanaceti</name>
    <dbReference type="NCBI Taxonomy" id="1671680"/>
    <lineage>
        <taxon>Bacteria</taxon>
        <taxon>Bacillati</taxon>
        <taxon>Actinomycetota</taxon>
        <taxon>Actinomycetes</taxon>
        <taxon>Micrococcales</taxon>
        <taxon>Microbacteriaceae</taxon>
        <taxon>Rathayibacter</taxon>
    </lineage>
</organism>
<evidence type="ECO:0000256" key="1">
    <source>
        <dbReference type="SAM" id="MobiDB-lite"/>
    </source>
</evidence>
<dbReference type="AlphaFoldDB" id="A0A162F757"/>
<evidence type="ECO:0000313" key="2">
    <source>
        <dbReference type="EMBL" id="KZX19953.1"/>
    </source>
</evidence>
<accession>A0A162F757</accession>
<comment type="caution">
    <text evidence="2">The sequence shown here is derived from an EMBL/GenBank/DDBJ whole genome shotgun (WGS) entry which is preliminary data.</text>
</comment>